<evidence type="ECO:0000313" key="10">
    <source>
        <dbReference type="Proteomes" id="UP000199118"/>
    </source>
</evidence>
<accession>A0A1H2U2F6</accession>
<dbReference type="RefSeq" id="WP_092680155.1">
    <property type="nucleotide sequence ID" value="NZ_FNMZ01000001.1"/>
</dbReference>
<evidence type="ECO:0000256" key="6">
    <source>
        <dbReference type="ARBA" id="ARBA00022989"/>
    </source>
</evidence>
<feature type="transmembrane region" description="Helical" evidence="8">
    <location>
        <begin position="45"/>
        <end position="66"/>
    </location>
</feature>
<keyword evidence="5 8" id="KW-0812">Transmembrane</keyword>
<feature type="transmembrane region" description="Helical" evidence="8">
    <location>
        <begin position="111"/>
        <end position="129"/>
    </location>
</feature>
<reference evidence="9 10" key="1">
    <citation type="submission" date="2016-10" db="EMBL/GenBank/DDBJ databases">
        <authorList>
            <person name="de Groot N.N."/>
        </authorList>
    </citation>
    <scope>NUCLEOTIDE SEQUENCE [LARGE SCALE GENOMIC DNA]</scope>
    <source>
        <strain evidence="9 10">DSM 17890</strain>
    </source>
</reference>
<keyword evidence="7 8" id="KW-0472">Membrane</keyword>
<dbReference type="AlphaFoldDB" id="A0A1H2U2F6"/>
<sequence>MSVFATLAEATPTVPVLLASGAAVLGAAVLRGITGFGFALAAAPLLGMFLPPAQGVAVVILIQVMIGLRDVAALRRSLDMPSLKRLSLGALIGTPAGVWLLAWLDPAALRIAIAATVAIGLALLLRAPAASPDAPPPEDCREAFPAGLAAGLFGGLAAMAGPPAVAYFLRRRTAPATARASLMCFFFATSLMALPGMGMAGLVDLPTVVLSVLCLPLMLGGAWFGGRIFARTSEAGYRKLAIAVLAVMAAASALRGIAGLMG</sequence>
<proteinExistence type="inferred from homology"/>
<evidence type="ECO:0000256" key="1">
    <source>
        <dbReference type="ARBA" id="ARBA00004651"/>
    </source>
</evidence>
<dbReference type="EMBL" id="FNMZ01000001">
    <property type="protein sequence ID" value="SDW50395.1"/>
    <property type="molecule type" value="Genomic_DNA"/>
</dbReference>
<keyword evidence="3" id="KW-0813">Transport</keyword>
<evidence type="ECO:0000256" key="4">
    <source>
        <dbReference type="ARBA" id="ARBA00022475"/>
    </source>
</evidence>
<evidence type="ECO:0000256" key="3">
    <source>
        <dbReference type="ARBA" id="ARBA00022448"/>
    </source>
</evidence>
<evidence type="ECO:0000256" key="8">
    <source>
        <dbReference type="RuleBase" id="RU363041"/>
    </source>
</evidence>
<evidence type="ECO:0000256" key="5">
    <source>
        <dbReference type="ARBA" id="ARBA00022692"/>
    </source>
</evidence>
<evidence type="ECO:0000256" key="7">
    <source>
        <dbReference type="ARBA" id="ARBA00023136"/>
    </source>
</evidence>
<comment type="similarity">
    <text evidence="2 8">Belongs to the 4-toluene sulfonate uptake permease (TSUP) (TC 2.A.102) family.</text>
</comment>
<feature type="transmembrane region" description="Helical" evidence="8">
    <location>
        <begin position="181"/>
        <end position="202"/>
    </location>
</feature>
<feature type="transmembrane region" description="Helical" evidence="8">
    <location>
        <begin position="12"/>
        <end position="33"/>
    </location>
</feature>
<dbReference type="Pfam" id="PF01925">
    <property type="entry name" value="TauE"/>
    <property type="match status" value="1"/>
</dbReference>
<dbReference type="PANTHER" id="PTHR30269">
    <property type="entry name" value="TRANSMEMBRANE PROTEIN YFCA"/>
    <property type="match status" value="1"/>
</dbReference>
<dbReference type="OrthoDB" id="7345770at2"/>
<protein>
    <recommendedName>
        <fullName evidence="8">Probable membrane transporter protein</fullName>
    </recommendedName>
</protein>
<dbReference type="STRING" id="356660.SAMN05444336_1011201"/>
<dbReference type="InterPro" id="IPR002781">
    <property type="entry name" value="TM_pro_TauE-like"/>
</dbReference>
<comment type="subcellular location">
    <subcellularLocation>
        <location evidence="1 8">Cell membrane</location>
        <topology evidence="1 8">Multi-pass membrane protein</topology>
    </subcellularLocation>
</comment>
<evidence type="ECO:0000256" key="2">
    <source>
        <dbReference type="ARBA" id="ARBA00009142"/>
    </source>
</evidence>
<feature type="transmembrane region" description="Helical" evidence="8">
    <location>
        <begin position="208"/>
        <end position="230"/>
    </location>
</feature>
<feature type="transmembrane region" description="Helical" evidence="8">
    <location>
        <begin position="242"/>
        <end position="261"/>
    </location>
</feature>
<feature type="transmembrane region" description="Helical" evidence="8">
    <location>
        <begin position="86"/>
        <end position="104"/>
    </location>
</feature>
<dbReference type="PANTHER" id="PTHR30269:SF37">
    <property type="entry name" value="MEMBRANE TRANSPORTER PROTEIN"/>
    <property type="match status" value="1"/>
</dbReference>
<gene>
    <name evidence="9" type="ORF">SAMN05444336_1011201</name>
</gene>
<name>A0A1H2U2F6_9RHOB</name>
<organism evidence="9 10">
    <name type="scientific">Albimonas donghaensis</name>
    <dbReference type="NCBI Taxonomy" id="356660"/>
    <lineage>
        <taxon>Bacteria</taxon>
        <taxon>Pseudomonadati</taxon>
        <taxon>Pseudomonadota</taxon>
        <taxon>Alphaproteobacteria</taxon>
        <taxon>Rhodobacterales</taxon>
        <taxon>Paracoccaceae</taxon>
        <taxon>Albimonas</taxon>
    </lineage>
</organism>
<keyword evidence="4 8" id="KW-1003">Cell membrane</keyword>
<dbReference type="InterPro" id="IPR052017">
    <property type="entry name" value="TSUP"/>
</dbReference>
<keyword evidence="10" id="KW-1185">Reference proteome</keyword>
<dbReference type="Proteomes" id="UP000199118">
    <property type="component" value="Unassembled WGS sequence"/>
</dbReference>
<feature type="transmembrane region" description="Helical" evidence="8">
    <location>
        <begin position="149"/>
        <end position="169"/>
    </location>
</feature>
<keyword evidence="6 8" id="KW-1133">Transmembrane helix</keyword>
<evidence type="ECO:0000313" key="9">
    <source>
        <dbReference type="EMBL" id="SDW50395.1"/>
    </source>
</evidence>
<dbReference type="GO" id="GO:0005886">
    <property type="term" value="C:plasma membrane"/>
    <property type="evidence" value="ECO:0007669"/>
    <property type="project" value="UniProtKB-SubCell"/>
</dbReference>